<dbReference type="PANTHER" id="PTHR13318">
    <property type="entry name" value="PARTNER OF PAIRED, ISOFORM B-RELATED"/>
    <property type="match status" value="1"/>
</dbReference>
<reference evidence="2" key="2">
    <citation type="journal article" date="2022" name="Microbiol. Resour. Announc.">
        <title>Whole-Genome Sequence of Entomortierella parvispora E1425, a Mucoromycotan Fungus Associated with Burkholderiaceae-Related Endosymbiotic Bacteria.</title>
        <authorList>
            <person name="Herlambang A."/>
            <person name="Guo Y."/>
            <person name="Takashima Y."/>
            <person name="Narisawa K."/>
            <person name="Ohta H."/>
            <person name="Nishizawa T."/>
        </authorList>
    </citation>
    <scope>NUCLEOTIDE SEQUENCE</scope>
    <source>
        <strain evidence="2">E1425</strain>
    </source>
</reference>
<protein>
    <recommendedName>
        <fullName evidence="4">F-box domain-containing protein</fullName>
    </recommendedName>
</protein>
<evidence type="ECO:0000313" key="3">
    <source>
        <dbReference type="Proteomes" id="UP000827284"/>
    </source>
</evidence>
<dbReference type="SUPFAM" id="SSF52047">
    <property type="entry name" value="RNI-like"/>
    <property type="match status" value="2"/>
</dbReference>
<dbReference type="Gene3D" id="3.80.10.10">
    <property type="entry name" value="Ribonuclease Inhibitor"/>
    <property type="match status" value="3"/>
</dbReference>
<dbReference type="GO" id="GO:0031146">
    <property type="term" value="P:SCF-dependent proteasomal ubiquitin-dependent protein catabolic process"/>
    <property type="evidence" value="ECO:0007669"/>
    <property type="project" value="TreeGrafter"/>
</dbReference>
<sequence>MNPVEVALASQDILHNIFSLRLLSQADLRTCCLVNSDWAAAGLILLWRYPRCHTFLSFRLLLDTLRHEIDYDQPIASTPFLDLDLAGLRNNTHPNATMNNHGSNSGEPPMSVELRRAVTMRERNGHHSAPEKKERRFLAAQPSLSFLPMPLRPSRQRTKEYGIPFHSERVYHRGRFIRQLDFASLGSALSMHHLEVLARSAELGFRSLDLQTVRLPFSEHLLAILCNSKALKQLFLGHMSIPIEALGCLASCFAGLRELRWMNCPDSMGDAALIQVLKNCSQLRILEIHGESFTDHSLSWVAKSCRELETLVIEAPKMTDVVVEQIVAACPNLDSWTLIDCMALGAGTMEALEQRYSPDKARQQHHHHSLAPPRARSHQPMDGLGQHASTSASSSTVSSPSTASISSHSDSEGLFGGSNMHGTAIYETQLKLDRFTLYYPSTPLSSVDLRNCTGIRSQLINQFLKSQTRLVHLTLGGISITDEALESLSEISFPELRSLGLIDCGEISDETMVAVMFNCDELTKLTIFGGTNFTLKTFTSISLHLTHLEELHMEHVPLIMNESIQDILLKCLNLRILRLWHCRNLTLDLFMEELTPCQSLEVLEFMDKFPRPFVEDGWDAQVRFLRSLVIRFEHLRILSLAKLADIAVVPVNLVSYLCQLDQLEKFSIIQSPGMDLTDLDELTARLPTLTDLSLGESDVLLPSQILTFNQTKFRPCVRLFTGMLESSDELRLFVG</sequence>
<comment type="caution">
    <text evidence="2">The sequence shown here is derived from an EMBL/GenBank/DDBJ whole genome shotgun (WGS) entry which is preliminary data.</text>
</comment>
<dbReference type="OrthoDB" id="10257471at2759"/>
<dbReference type="SMART" id="SM00367">
    <property type="entry name" value="LRR_CC"/>
    <property type="match status" value="7"/>
</dbReference>
<gene>
    <name evidence="2" type="ORF">EMPS_06080</name>
</gene>
<evidence type="ECO:0000256" key="1">
    <source>
        <dbReference type="SAM" id="MobiDB-lite"/>
    </source>
</evidence>
<name>A0A9P3HBS7_9FUNG</name>
<dbReference type="EMBL" id="BQFW01000008">
    <property type="protein sequence ID" value="GJJ73722.1"/>
    <property type="molecule type" value="Genomic_DNA"/>
</dbReference>
<dbReference type="Proteomes" id="UP000827284">
    <property type="component" value="Unassembled WGS sequence"/>
</dbReference>
<organism evidence="2 3">
    <name type="scientific">Entomortierella parvispora</name>
    <dbReference type="NCBI Taxonomy" id="205924"/>
    <lineage>
        <taxon>Eukaryota</taxon>
        <taxon>Fungi</taxon>
        <taxon>Fungi incertae sedis</taxon>
        <taxon>Mucoromycota</taxon>
        <taxon>Mortierellomycotina</taxon>
        <taxon>Mortierellomycetes</taxon>
        <taxon>Mortierellales</taxon>
        <taxon>Mortierellaceae</taxon>
        <taxon>Entomortierella</taxon>
    </lineage>
</organism>
<feature type="compositionally biased region" description="Low complexity" evidence="1">
    <location>
        <begin position="388"/>
        <end position="408"/>
    </location>
</feature>
<keyword evidence="3" id="KW-1185">Reference proteome</keyword>
<dbReference type="GO" id="GO:0019005">
    <property type="term" value="C:SCF ubiquitin ligase complex"/>
    <property type="evidence" value="ECO:0007669"/>
    <property type="project" value="TreeGrafter"/>
</dbReference>
<dbReference type="InterPro" id="IPR006553">
    <property type="entry name" value="Leu-rich_rpt_Cys-con_subtyp"/>
</dbReference>
<dbReference type="InterPro" id="IPR032675">
    <property type="entry name" value="LRR_dom_sf"/>
</dbReference>
<dbReference type="AlphaFoldDB" id="A0A9P3HBS7"/>
<reference evidence="2" key="1">
    <citation type="submission" date="2021-11" db="EMBL/GenBank/DDBJ databases">
        <authorList>
            <person name="Herlambang A."/>
            <person name="Guo Y."/>
            <person name="Takashima Y."/>
            <person name="Nishizawa T."/>
        </authorList>
    </citation>
    <scope>NUCLEOTIDE SEQUENCE</scope>
    <source>
        <strain evidence="2">E1425</strain>
    </source>
</reference>
<accession>A0A9P3HBS7</accession>
<evidence type="ECO:0000313" key="2">
    <source>
        <dbReference type="EMBL" id="GJJ73722.1"/>
    </source>
</evidence>
<evidence type="ECO:0008006" key="4">
    <source>
        <dbReference type="Google" id="ProtNLM"/>
    </source>
</evidence>
<feature type="region of interest" description="Disordered" evidence="1">
    <location>
        <begin position="356"/>
        <end position="412"/>
    </location>
</feature>
<proteinExistence type="predicted"/>